<gene>
    <name evidence="2" type="ORF">BJ508DRAFT_217458</name>
</gene>
<protein>
    <submittedName>
        <fullName evidence="2">Purine and uridine phosphorylase</fullName>
    </submittedName>
</protein>
<proteinExistence type="predicted"/>
<dbReference type="SUPFAM" id="SSF53167">
    <property type="entry name" value="Purine and uridine phosphorylases"/>
    <property type="match status" value="1"/>
</dbReference>
<evidence type="ECO:0000259" key="1">
    <source>
        <dbReference type="Pfam" id="PF01048"/>
    </source>
</evidence>
<accession>A0A3N4HEJ6</accession>
<evidence type="ECO:0000313" key="2">
    <source>
        <dbReference type="EMBL" id="RPA72017.1"/>
    </source>
</evidence>
<dbReference type="Pfam" id="PF01048">
    <property type="entry name" value="PNP_UDP_1"/>
    <property type="match status" value="1"/>
</dbReference>
<dbReference type="GO" id="GO:0003824">
    <property type="term" value="F:catalytic activity"/>
    <property type="evidence" value="ECO:0007669"/>
    <property type="project" value="InterPro"/>
</dbReference>
<dbReference type="GO" id="GO:0009116">
    <property type="term" value="P:nucleoside metabolic process"/>
    <property type="evidence" value="ECO:0007669"/>
    <property type="project" value="InterPro"/>
</dbReference>
<evidence type="ECO:0000313" key="3">
    <source>
        <dbReference type="Proteomes" id="UP000275078"/>
    </source>
</evidence>
<organism evidence="2 3">
    <name type="scientific">Ascobolus immersus RN42</name>
    <dbReference type="NCBI Taxonomy" id="1160509"/>
    <lineage>
        <taxon>Eukaryota</taxon>
        <taxon>Fungi</taxon>
        <taxon>Dikarya</taxon>
        <taxon>Ascomycota</taxon>
        <taxon>Pezizomycotina</taxon>
        <taxon>Pezizomycetes</taxon>
        <taxon>Pezizales</taxon>
        <taxon>Ascobolaceae</taxon>
        <taxon>Ascobolus</taxon>
    </lineage>
</organism>
<name>A0A3N4HEJ6_ASCIM</name>
<feature type="domain" description="Nucleoside phosphorylase" evidence="1">
    <location>
        <begin position="19"/>
        <end position="312"/>
    </location>
</feature>
<dbReference type="OrthoDB" id="20872at2759"/>
<dbReference type="PANTHER" id="PTHR46082">
    <property type="entry name" value="ATP/GTP-BINDING PROTEIN-RELATED"/>
    <property type="match status" value="1"/>
</dbReference>
<sequence>MAAVDWASKRSLRVEDYTVGWICALPVELAAAHAMLDEEHARPYTGGVSDRDLDRYEFGRMGNHNIVIAFLASGTMGTNAAAHCATRMTSIFKEIRFQLMVGVGGAGGDPLGKDLRLGDVVVAVPLMGNPGVVQYDFGKTGQGGEIQQSGFLNMAPVELRLALTRFRALCQLGRSNPTQHLDRFKDHAEFSNGALKDVLFDAAFDHLKGEADCEKCEGYKRSHIRSSRKNIKIHYGTIASGNQVIKDGITREKISSSIKGGALCFEMEAAGLMNDHATLNFRGICDYADSHKNKAWQPYAAATAAACAKEFLAAVPTISAVRLSSSTLSTLTFWVMANTS</sequence>
<dbReference type="Gene3D" id="3.40.50.1580">
    <property type="entry name" value="Nucleoside phosphorylase domain"/>
    <property type="match status" value="1"/>
</dbReference>
<dbReference type="InterPro" id="IPR035994">
    <property type="entry name" value="Nucleoside_phosphorylase_sf"/>
</dbReference>
<dbReference type="InterPro" id="IPR053137">
    <property type="entry name" value="NLR-like"/>
</dbReference>
<dbReference type="InterPro" id="IPR000845">
    <property type="entry name" value="Nucleoside_phosphorylase_d"/>
</dbReference>
<dbReference type="Proteomes" id="UP000275078">
    <property type="component" value="Unassembled WGS sequence"/>
</dbReference>
<dbReference type="PANTHER" id="PTHR46082:SF11">
    <property type="entry name" value="AAA+ ATPASE DOMAIN-CONTAINING PROTEIN-RELATED"/>
    <property type="match status" value="1"/>
</dbReference>
<reference evidence="2 3" key="1">
    <citation type="journal article" date="2018" name="Nat. Ecol. Evol.">
        <title>Pezizomycetes genomes reveal the molecular basis of ectomycorrhizal truffle lifestyle.</title>
        <authorList>
            <person name="Murat C."/>
            <person name="Payen T."/>
            <person name="Noel B."/>
            <person name="Kuo A."/>
            <person name="Morin E."/>
            <person name="Chen J."/>
            <person name="Kohler A."/>
            <person name="Krizsan K."/>
            <person name="Balestrini R."/>
            <person name="Da Silva C."/>
            <person name="Montanini B."/>
            <person name="Hainaut M."/>
            <person name="Levati E."/>
            <person name="Barry K.W."/>
            <person name="Belfiori B."/>
            <person name="Cichocki N."/>
            <person name="Clum A."/>
            <person name="Dockter R.B."/>
            <person name="Fauchery L."/>
            <person name="Guy J."/>
            <person name="Iotti M."/>
            <person name="Le Tacon F."/>
            <person name="Lindquist E.A."/>
            <person name="Lipzen A."/>
            <person name="Malagnac F."/>
            <person name="Mello A."/>
            <person name="Molinier V."/>
            <person name="Miyauchi S."/>
            <person name="Poulain J."/>
            <person name="Riccioni C."/>
            <person name="Rubini A."/>
            <person name="Sitrit Y."/>
            <person name="Splivallo R."/>
            <person name="Traeger S."/>
            <person name="Wang M."/>
            <person name="Zifcakova L."/>
            <person name="Wipf D."/>
            <person name="Zambonelli A."/>
            <person name="Paolocci F."/>
            <person name="Nowrousian M."/>
            <person name="Ottonello S."/>
            <person name="Baldrian P."/>
            <person name="Spatafora J.W."/>
            <person name="Henrissat B."/>
            <person name="Nagy L.G."/>
            <person name="Aury J.M."/>
            <person name="Wincker P."/>
            <person name="Grigoriev I.V."/>
            <person name="Bonfante P."/>
            <person name="Martin F.M."/>
        </authorList>
    </citation>
    <scope>NUCLEOTIDE SEQUENCE [LARGE SCALE GENOMIC DNA]</scope>
    <source>
        <strain evidence="2 3">RN42</strain>
    </source>
</reference>
<keyword evidence="3" id="KW-1185">Reference proteome</keyword>
<dbReference type="EMBL" id="ML119885">
    <property type="protein sequence ID" value="RPA72017.1"/>
    <property type="molecule type" value="Genomic_DNA"/>
</dbReference>
<dbReference type="AlphaFoldDB" id="A0A3N4HEJ6"/>